<name>A0A1E8B7F7_BACMY</name>
<evidence type="ECO:0000313" key="3">
    <source>
        <dbReference type="EMBL" id="OFD79193.1"/>
    </source>
</evidence>
<dbReference type="GO" id="GO:0016020">
    <property type="term" value="C:membrane"/>
    <property type="evidence" value="ECO:0007669"/>
    <property type="project" value="TreeGrafter"/>
</dbReference>
<dbReference type="PATRIC" id="fig|86662.25.peg.2587"/>
<accession>A0A1E8B7F7</accession>
<dbReference type="AlphaFoldDB" id="A0A1E8B7F7"/>
<dbReference type="InterPro" id="IPR050266">
    <property type="entry name" value="AB_hydrolase_sf"/>
</dbReference>
<sequence>MKRYYINNEKINVHITEWGNNEKPVIFCLHGLGSTSLSFIEIAEKLKEEYRFISIDAPGHGKTPPFERTEDYEMLNFANWLNEIINELRIEHFYFLSHSWGSFVALFYLLNNPEKVLGSILIDGGYQTKRLKEETLQEEIAHYEKDFDEYVFNNWDEFFKSEKEAYTRWSPSLELAVKDLGIEVDNKVRWHARGTTAGNIVRGMHKDEMIDIYEELPSNIVLLRATLPQIWEEYRDKTVTIFKEKTDGVVKLIPDTTHMLHWDRPEVVIEEIKSNWI</sequence>
<dbReference type="InterPro" id="IPR029058">
    <property type="entry name" value="AB_hydrolase_fold"/>
</dbReference>
<organism evidence="3 4">
    <name type="scientific">Bacillus mycoides</name>
    <dbReference type="NCBI Taxonomy" id="1405"/>
    <lineage>
        <taxon>Bacteria</taxon>
        <taxon>Bacillati</taxon>
        <taxon>Bacillota</taxon>
        <taxon>Bacilli</taxon>
        <taxon>Bacillales</taxon>
        <taxon>Bacillaceae</taxon>
        <taxon>Bacillus</taxon>
        <taxon>Bacillus cereus group</taxon>
    </lineage>
</organism>
<dbReference type="InterPro" id="IPR000073">
    <property type="entry name" value="AB_hydrolase_1"/>
</dbReference>
<evidence type="ECO:0000256" key="1">
    <source>
        <dbReference type="ARBA" id="ARBA00022801"/>
    </source>
</evidence>
<reference evidence="3 4" key="1">
    <citation type="submission" date="2016-05" db="EMBL/GenBank/DDBJ databases">
        <title>Bacillus thuringiensis and Bacillus weihenstephanensis as novel biocontrol agents of wilt causing Verticillium species.</title>
        <authorList>
            <person name="Hollensteiner J."/>
            <person name="Wemheuer F."/>
            <person name="Harting R."/>
            <person name="Kolarzyk A."/>
            <person name="Diaz-Valerio S."/>
            <person name="Poehlein A."/>
            <person name="Brzuszkiewicz E."/>
            <person name="Nesemann K."/>
            <person name="Braus-Stromeyer S."/>
            <person name="Braus G."/>
            <person name="Daniel R."/>
            <person name="Liesegang H."/>
        </authorList>
    </citation>
    <scope>NUCLEOTIDE SEQUENCE [LARGE SCALE GENOMIC DNA]</scope>
    <source>
        <strain evidence="3 4">GOE8</strain>
    </source>
</reference>
<dbReference type="EMBL" id="LXLT01000031">
    <property type="protein sequence ID" value="OFD79193.1"/>
    <property type="molecule type" value="Genomic_DNA"/>
</dbReference>
<comment type="caution">
    <text evidence="3">The sequence shown here is derived from an EMBL/GenBank/DDBJ whole genome shotgun (WGS) entry which is preliminary data.</text>
</comment>
<dbReference type="RefSeq" id="WP_070142844.1">
    <property type="nucleotide sequence ID" value="NZ_LXLT01000031.1"/>
</dbReference>
<evidence type="ECO:0000313" key="4">
    <source>
        <dbReference type="Proteomes" id="UP000175706"/>
    </source>
</evidence>
<dbReference type="PANTHER" id="PTHR43798">
    <property type="entry name" value="MONOACYLGLYCEROL LIPASE"/>
    <property type="match status" value="1"/>
</dbReference>
<evidence type="ECO:0000259" key="2">
    <source>
        <dbReference type="Pfam" id="PF00561"/>
    </source>
</evidence>
<gene>
    <name evidence="3" type="ORF">BWGOE8_25490</name>
</gene>
<dbReference type="GO" id="GO:0016787">
    <property type="term" value="F:hydrolase activity"/>
    <property type="evidence" value="ECO:0007669"/>
    <property type="project" value="UniProtKB-KW"/>
</dbReference>
<dbReference type="Proteomes" id="UP000175706">
    <property type="component" value="Unassembled WGS sequence"/>
</dbReference>
<dbReference type="SUPFAM" id="SSF53474">
    <property type="entry name" value="alpha/beta-Hydrolases"/>
    <property type="match status" value="1"/>
</dbReference>
<proteinExistence type="predicted"/>
<feature type="domain" description="AB hydrolase-1" evidence="2">
    <location>
        <begin position="24"/>
        <end position="130"/>
    </location>
</feature>
<dbReference type="Gene3D" id="3.40.50.1820">
    <property type="entry name" value="alpha/beta hydrolase"/>
    <property type="match status" value="1"/>
</dbReference>
<keyword evidence="1" id="KW-0378">Hydrolase</keyword>
<protein>
    <submittedName>
        <fullName evidence="3">Lipase</fullName>
    </submittedName>
</protein>
<dbReference type="Pfam" id="PF00561">
    <property type="entry name" value="Abhydrolase_1"/>
    <property type="match status" value="1"/>
</dbReference>
<dbReference type="PANTHER" id="PTHR43798:SF31">
    <property type="entry name" value="AB HYDROLASE SUPERFAMILY PROTEIN YCLE"/>
    <property type="match status" value="1"/>
</dbReference>